<feature type="domain" description="ABC transmembrane type-1" evidence="6">
    <location>
        <begin position="58"/>
        <end position="265"/>
    </location>
</feature>
<dbReference type="EMBL" id="JACHFY010000038">
    <property type="protein sequence ID" value="MBB5255043.1"/>
    <property type="molecule type" value="Genomic_DNA"/>
</dbReference>
<keyword evidence="3 5" id="KW-1133">Transmembrane helix</keyword>
<gene>
    <name evidence="8" type="ORF">D1869_04685</name>
    <name evidence="7" type="ORF">HNQ62_002818</name>
</gene>
<evidence type="ECO:0000259" key="6">
    <source>
        <dbReference type="PROSITE" id="PS50928"/>
    </source>
</evidence>
<dbReference type="AlphaFoldDB" id="A0A650CFM6"/>
<dbReference type="InterPro" id="IPR035906">
    <property type="entry name" value="MetI-like_sf"/>
</dbReference>
<feature type="transmembrane region" description="Helical" evidence="5">
    <location>
        <begin position="201"/>
        <end position="226"/>
    </location>
</feature>
<dbReference type="GO" id="GO:0055085">
    <property type="term" value="P:transmembrane transport"/>
    <property type="evidence" value="ECO:0007669"/>
    <property type="project" value="InterPro"/>
</dbReference>
<feature type="transmembrane region" description="Helical" evidence="5">
    <location>
        <begin position="159"/>
        <end position="180"/>
    </location>
</feature>
<comment type="similarity">
    <text evidence="5">Belongs to the binding-protein-dependent transport system permease family.</text>
</comment>
<reference evidence="8 9" key="1">
    <citation type="submission" date="2019-10" db="EMBL/GenBank/DDBJ databases">
        <title>Genome Sequences from Six Type Strain Members of the Archaeal Family Sulfolobaceae: Acidianus ambivalens, Acidianus infernus, Metallosphaera prunae, Stygiolobus azoricus, Sulfolobus metallicus, and Sulfurisphaera ohwakuensis.</title>
        <authorList>
            <person name="Counts J.A."/>
            <person name="Kelly R.M."/>
        </authorList>
    </citation>
    <scope>NUCLEOTIDE SEQUENCE [LARGE SCALE GENOMIC DNA]</scope>
    <source>
        <strain evidence="8 9">TA-1</strain>
    </source>
</reference>
<evidence type="ECO:0000256" key="3">
    <source>
        <dbReference type="ARBA" id="ARBA00022989"/>
    </source>
</evidence>
<feature type="transmembrane region" description="Helical" evidence="5">
    <location>
        <begin position="62"/>
        <end position="84"/>
    </location>
</feature>
<dbReference type="PANTHER" id="PTHR43759:SF1">
    <property type="entry name" value="GLUCOSE IMPORT SYSTEM PERMEASE PROTEIN GLCT"/>
    <property type="match status" value="1"/>
</dbReference>
<keyword evidence="2 5" id="KW-0812">Transmembrane</keyword>
<proteinExistence type="inferred from homology"/>
<keyword evidence="5" id="KW-0813">Transport</keyword>
<dbReference type="RefSeq" id="WP_156014126.1">
    <property type="nucleotide sequence ID" value="NZ_CP045484.1"/>
</dbReference>
<evidence type="ECO:0000256" key="4">
    <source>
        <dbReference type="ARBA" id="ARBA00023136"/>
    </source>
</evidence>
<dbReference type="Proteomes" id="UP000427373">
    <property type="component" value="Chromosome"/>
</dbReference>
<evidence type="ECO:0000313" key="9">
    <source>
        <dbReference type="Proteomes" id="UP000427373"/>
    </source>
</evidence>
<evidence type="ECO:0000313" key="7">
    <source>
        <dbReference type="EMBL" id="MBB5255043.1"/>
    </source>
</evidence>
<dbReference type="PROSITE" id="PS50928">
    <property type="entry name" value="ABC_TM1"/>
    <property type="match status" value="1"/>
</dbReference>
<feature type="transmembrane region" description="Helical" evidence="5">
    <location>
        <begin position="246"/>
        <end position="266"/>
    </location>
</feature>
<dbReference type="PANTHER" id="PTHR43759">
    <property type="entry name" value="TREHALOSE TRANSPORT SYSTEM PERMEASE PROTEIN SUGA"/>
    <property type="match status" value="1"/>
</dbReference>
<dbReference type="OrthoDB" id="18784at2157"/>
<feature type="transmembrane region" description="Helical" evidence="5">
    <location>
        <begin position="7"/>
        <end position="27"/>
    </location>
</feature>
<organism evidence="8 9">
    <name type="scientific">Sulfurisphaera ohwakuensis</name>
    <dbReference type="NCBI Taxonomy" id="69656"/>
    <lineage>
        <taxon>Archaea</taxon>
        <taxon>Thermoproteota</taxon>
        <taxon>Thermoprotei</taxon>
        <taxon>Sulfolobales</taxon>
        <taxon>Sulfolobaceae</taxon>
        <taxon>Sulfurisphaera</taxon>
    </lineage>
</organism>
<dbReference type="KEGG" id="soh:D1869_04685"/>
<dbReference type="InterPro" id="IPR000515">
    <property type="entry name" value="MetI-like"/>
</dbReference>
<dbReference type="InterPro" id="IPR052730">
    <property type="entry name" value="Sugar_ABC_transporter"/>
</dbReference>
<protein>
    <submittedName>
        <fullName evidence="8">ABC transporter permease subunit</fullName>
    </submittedName>
    <submittedName>
        <fullName evidence="7">ABC-type sugar transport system permease subunit</fullName>
    </submittedName>
</protein>
<dbReference type="Gene3D" id="1.10.3720.10">
    <property type="entry name" value="MetI-like"/>
    <property type="match status" value="1"/>
</dbReference>
<evidence type="ECO:0000313" key="10">
    <source>
        <dbReference type="Proteomes" id="UP000582213"/>
    </source>
</evidence>
<keyword evidence="7" id="KW-0762">Sugar transport</keyword>
<feature type="transmembrane region" description="Helical" evidence="5">
    <location>
        <begin position="96"/>
        <end position="116"/>
    </location>
</feature>
<dbReference type="GO" id="GO:0005886">
    <property type="term" value="C:plasma membrane"/>
    <property type="evidence" value="ECO:0007669"/>
    <property type="project" value="UniProtKB-SubCell"/>
</dbReference>
<dbReference type="GeneID" id="42800515"/>
<evidence type="ECO:0000313" key="8">
    <source>
        <dbReference type="EMBL" id="QGR16569.1"/>
    </source>
</evidence>
<keyword evidence="4 5" id="KW-0472">Membrane</keyword>
<dbReference type="Pfam" id="PF00528">
    <property type="entry name" value="BPD_transp_1"/>
    <property type="match status" value="1"/>
</dbReference>
<evidence type="ECO:0000256" key="2">
    <source>
        <dbReference type="ARBA" id="ARBA00022692"/>
    </source>
</evidence>
<name>A0A650CFM6_SULOH</name>
<sequence>MRSEVKYFLFTLPAIAYVAFFAFYPSIQAVILSFQTTNGQFTLNNYEELFYFNIYGTIENTIIVTVGALLIQLFLALGVASILAREFRGKKIFSTISIIPLGVATVVAAVTFSFIFQSVGGYANSLLHLFGLKGINWYSNNLISLLVVMVSDSWKNTPLVTLILLSGMLSIPKELYYAAALDGAGPFRRFIHITLPNLKKFIAIALIIRGVSEFNIFALPLIIIGFHPLLLTTLAYELYSTTAINLSAAAAVILLVFISALIAINIKYAGGGRR</sequence>
<dbReference type="CDD" id="cd06261">
    <property type="entry name" value="TM_PBP2"/>
    <property type="match status" value="1"/>
</dbReference>
<keyword evidence="9" id="KW-1185">Reference proteome</keyword>
<accession>A0A650CFM6</accession>
<evidence type="ECO:0000256" key="1">
    <source>
        <dbReference type="ARBA" id="ARBA00004141"/>
    </source>
</evidence>
<reference evidence="7 10" key="2">
    <citation type="submission" date="2020-08" db="EMBL/GenBank/DDBJ databases">
        <title>Genomic Encyclopedia of Type Strains, Phase IV (KMG-IV): sequencing the most valuable type-strain genomes for metagenomic binning, comparative biology and taxonomic classification.</title>
        <authorList>
            <person name="Goeker M."/>
        </authorList>
    </citation>
    <scope>NUCLEOTIDE SEQUENCE [LARGE SCALE GENOMIC DNA]</scope>
    <source>
        <strain evidence="7 10">DSM 12421</strain>
    </source>
</reference>
<comment type="subcellular location">
    <subcellularLocation>
        <location evidence="5">Cell membrane</location>
        <topology evidence="5">Multi-pass membrane protein</topology>
    </subcellularLocation>
    <subcellularLocation>
        <location evidence="1">Membrane</location>
        <topology evidence="1">Multi-pass membrane protein</topology>
    </subcellularLocation>
</comment>
<dbReference type="EMBL" id="CP045484">
    <property type="protein sequence ID" value="QGR16569.1"/>
    <property type="molecule type" value="Genomic_DNA"/>
</dbReference>
<dbReference type="Proteomes" id="UP000582213">
    <property type="component" value="Unassembled WGS sequence"/>
</dbReference>
<dbReference type="SUPFAM" id="SSF161098">
    <property type="entry name" value="MetI-like"/>
    <property type="match status" value="1"/>
</dbReference>
<evidence type="ECO:0000256" key="5">
    <source>
        <dbReference type="RuleBase" id="RU363032"/>
    </source>
</evidence>